<sequence length="78" mass="7386">MGTILFGAGFLVAVAVAVWLAVRDRPVHLPPSRSLPPSMGTDNPTPGWYGGSPSPDYGGGSSGGGSSGGGDGGGGGGS</sequence>
<accession>A0A919W6Y1</accession>
<organism evidence="2 3">
    <name type="scientific">Winogradskya consettensis</name>
    <dbReference type="NCBI Taxonomy" id="113560"/>
    <lineage>
        <taxon>Bacteria</taxon>
        <taxon>Bacillati</taxon>
        <taxon>Actinomycetota</taxon>
        <taxon>Actinomycetes</taxon>
        <taxon>Micromonosporales</taxon>
        <taxon>Micromonosporaceae</taxon>
        <taxon>Winogradskya</taxon>
    </lineage>
</organism>
<proteinExistence type="predicted"/>
<feature type="compositionally biased region" description="Gly residues" evidence="1">
    <location>
        <begin position="57"/>
        <end position="78"/>
    </location>
</feature>
<feature type="region of interest" description="Disordered" evidence="1">
    <location>
        <begin position="27"/>
        <end position="78"/>
    </location>
</feature>
<gene>
    <name evidence="2" type="ORF">Aco04nite_93690</name>
</gene>
<evidence type="ECO:0000256" key="1">
    <source>
        <dbReference type="SAM" id="MobiDB-lite"/>
    </source>
</evidence>
<dbReference type="EMBL" id="BOQP01000071">
    <property type="protein sequence ID" value="GIM84894.1"/>
    <property type="molecule type" value="Genomic_DNA"/>
</dbReference>
<evidence type="ECO:0000313" key="2">
    <source>
        <dbReference type="EMBL" id="GIM84894.1"/>
    </source>
</evidence>
<protein>
    <submittedName>
        <fullName evidence="2">Uncharacterized protein</fullName>
    </submittedName>
</protein>
<dbReference type="RefSeq" id="WP_213003623.1">
    <property type="nucleotide sequence ID" value="NZ_BAAATW010000011.1"/>
</dbReference>
<dbReference type="Proteomes" id="UP000680865">
    <property type="component" value="Unassembled WGS sequence"/>
</dbReference>
<evidence type="ECO:0000313" key="3">
    <source>
        <dbReference type="Proteomes" id="UP000680865"/>
    </source>
</evidence>
<keyword evidence="3" id="KW-1185">Reference proteome</keyword>
<reference evidence="2" key="1">
    <citation type="submission" date="2021-03" db="EMBL/GenBank/DDBJ databases">
        <title>Whole genome shotgun sequence of Actinoplanes consettensis NBRC 14913.</title>
        <authorList>
            <person name="Komaki H."/>
            <person name="Tamura T."/>
        </authorList>
    </citation>
    <scope>NUCLEOTIDE SEQUENCE</scope>
    <source>
        <strain evidence="2">NBRC 14913</strain>
    </source>
</reference>
<dbReference type="AlphaFoldDB" id="A0A919W6Y1"/>
<name>A0A919W6Y1_9ACTN</name>
<comment type="caution">
    <text evidence="2">The sequence shown here is derived from an EMBL/GenBank/DDBJ whole genome shotgun (WGS) entry which is preliminary data.</text>
</comment>